<keyword evidence="2" id="KW-1185">Reference proteome</keyword>
<organism evidence="1 2">
    <name type="scientific">Vigna unguiculata</name>
    <name type="common">Cowpea</name>
    <dbReference type="NCBI Taxonomy" id="3917"/>
    <lineage>
        <taxon>Eukaryota</taxon>
        <taxon>Viridiplantae</taxon>
        <taxon>Streptophyta</taxon>
        <taxon>Embryophyta</taxon>
        <taxon>Tracheophyta</taxon>
        <taxon>Spermatophyta</taxon>
        <taxon>Magnoliopsida</taxon>
        <taxon>eudicotyledons</taxon>
        <taxon>Gunneridae</taxon>
        <taxon>Pentapetalae</taxon>
        <taxon>rosids</taxon>
        <taxon>fabids</taxon>
        <taxon>Fabales</taxon>
        <taxon>Fabaceae</taxon>
        <taxon>Papilionoideae</taxon>
        <taxon>50 kb inversion clade</taxon>
        <taxon>NPAAA clade</taxon>
        <taxon>indigoferoid/millettioid clade</taxon>
        <taxon>Phaseoleae</taxon>
        <taxon>Vigna</taxon>
    </lineage>
</organism>
<protein>
    <recommendedName>
        <fullName evidence="3">F-box domain-containing protein</fullName>
    </recommendedName>
</protein>
<evidence type="ECO:0008006" key="3">
    <source>
        <dbReference type="Google" id="ProtNLM"/>
    </source>
</evidence>
<sequence>MERLPVEICMKIFGLLDYCHLAVAQQEKAVTTILFTKERYSDIWVQEKIKKKKVLTASIQKLTSMEKAL</sequence>
<dbReference type="Proteomes" id="UP000501690">
    <property type="component" value="Linkage Group LG11"/>
</dbReference>
<dbReference type="EMBL" id="CP039355">
    <property type="protein sequence ID" value="QCE15537.1"/>
    <property type="molecule type" value="Genomic_DNA"/>
</dbReference>
<evidence type="ECO:0000313" key="2">
    <source>
        <dbReference type="Proteomes" id="UP000501690"/>
    </source>
</evidence>
<reference evidence="1 2" key="1">
    <citation type="submission" date="2019-04" db="EMBL/GenBank/DDBJ databases">
        <title>An improved genome assembly and genetic linkage map for asparagus bean, Vigna unguiculata ssp. sesquipedialis.</title>
        <authorList>
            <person name="Xia Q."/>
            <person name="Zhang R."/>
            <person name="Dong Y."/>
        </authorList>
    </citation>
    <scope>NUCLEOTIDE SEQUENCE [LARGE SCALE GENOMIC DNA]</scope>
    <source>
        <tissue evidence="1">Leaf</tissue>
    </source>
</reference>
<accession>A0A4D6NUS0</accession>
<name>A0A4D6NUS0_VIGUN</name>
<dbReference type="AlphaFoldDB" id="A0A4D6NUS0"/>
<evidence type="ECO:0000313" key="1">
    <source>
        <dbReference type="EMBL" id="QCE15537.1"/>
    </source>
</evidence>
<gene>
    <name evidence="1" type="ORF">DEO72_LG11g2548</name>
</gene>
<proteinExistence type="predicted"/>